<dbReference type="AlphaFoldDB" id="D5EIX1"/>
<reference evidence="1 2" key="1">
    <citation type="journal article" date="2010" name="Stand. Genomic Sci.">
        <title>Complete genome sequence of Coraliomargarita akajimensis type strain (04OKA010-24).</title>
        <authorList>
            <person name="Mavromatis K."/>
            <person name="Abt B."/>
            <person name="Brambilla E."/>
            <person name="Lapidus A."/>
            <person name="Copeland A."/>
            <person name="Deshpande S."/>
            <person name="Nolan M."/>
            <person name="Lucas S."/>
            <person name="Tice H."/>
            <person name="Cheng J.F."/>
            <person name="Han C."/>
            <person name="Detter J.C."/>
            <person name="Woyke T."/>
            <person name="Goodwin L."/>
            <person name="Pitluck S."/>
            <person name="Held B."/>
            <person name="Brettin T."/>
            <person name="Tapia R."/>
            <person name="Ivanova N."/>
            <person name="Mikhailova N."/>
            <person name="Pati A."/>
            <person name="Liolios K."/>
            <person name="Chen A."/>
            <person name="Palaniappan K."/>
            <person name="Land M."/>
            <person name="Hauser L."/>
            <person name="Chang Y.J."/>
            <person name="Jeffries C.D."/>
            <person name="Rohde M."/>
            <person name="Goker M."/>
            <person name="Bristow J."/>
            <person name="Eisen J.A."/>
            <person name="Markowitz V."/>
            <person name="Hugenholtz P."/>
            <person name="Klenk H.P."/>
            <person name="Kyrpides N.C."/>
        </authorList>
    </citation>
    <scope>NUCLEOTIDE SEQUENCE [LARGE SCALE GENOMIC DNA]</scope>
    <source>
        <strain evidence="2">DSM 45221 / IAM 15411 / JCM 23193 / KCTC 12865</strain>
    </source>
</reference>
<dbReference type="EMBL" id="CP001998">
    <property type="protein sequence ID" value="ADE54370.1"/>
    <property type="molecule type" value="Genomic_DNA"/>
</dbReference>
<dbReference type="Proteomes" id="UP000000925">
    <property type="component" value="Chromosome"/>
</dbReference>
<organism evidence="1 2">
    <name type="scientific">Coraliomargarita akajimensis (strain DSM 45221 / IAM 15411 / JCM 23193 / KCTC 12865 / 04OKA010-24)</name>
    <dbReference type="NCBI Taxonomy" id="583355"/>
    <lineage>
        <taxon>Bacteria</taxon>
        <taxon>Pseudomonadati</taxon>
        <taxon>Verrucomicrobiota</taxon>
        <taxon>Opitutia</taxon>
        <taxon>Puniceicoccales</taxon>
        <taxon>Coraliomargaritaceae</taxon>
        <taxon>Coraliomargarita</taxon>
    </lineage>
</organism>
<evidence type="ECO:0000313" key="1">
    <source>
        <dbReference type="EMBL" id="ADE54370.1"/>
    </source>
</evidence>
<dbReference type="RefSeq" id="WP_013043092.1">
    <property type="nucleotide sequence ID" value="NC_014008.1"/>
</dbReference>
<name>D5EIX1_CORAD</name>
<sequence length="1162" mass="128889">MSNLIKITLFFLTYCYCEAYENNVANNYSFEDDTDGNSIADHVQFRSQAPPNLLLDSTQNAHARTGSRCVEFTPQSNNQDSYITSNFNVASSSRESFPCAERDLIGSSIYVKASENASGSNVKLDVLFFNASTGAAIADGNTPYQTSVTNLSTGWQRISVVEVAPPTANFAALRLTVGGLSDGTVYADDWEIYLMPDEEFPETGNLVANNSDLSLMGTGGNNVFDYFQNNSATGHEITLENDRAKFKHGSTTETELYLNSNREENGQKSENAFAECKPGEIYEASATIEIQDGSYEGAGVKMMLYFYRKNSSGSLVYDSSIESDRVTTTGNSKIKVYVRGETPVSAEYVSASVKSKAKQKNSIDSVVYADDIVLKQLHPALYENLDFEEAYTNNGHERAAYFKARYAENKKLALLEQGIGESYSGSQSAKIIYSDGIDYSDSIYYHAGYNDAGTAKDFKLVTPGEEHRLTVFARVTAPQNVNALAEAYIMYYKDDDSWLSNSKIEPVSSQDWTRIIIDSLAPQNAAKVTFAIRSKNFGTDCQAWFDDLWLENTNYVLNPGFSQNAPLSAYRYYLNPYAESGDENDAVFIADYLAGSEIKSTATFNFNEVSNKNLQLEGPAFVNAAEIVMGSVPVYPGETYQLSASGLTTLSGDELEIEMLFHTAYEQSGTLTVSGSAAASINTTSSNFVQLTTDEIVIPFGCDGVSYRVNYNGDGIAYVTNIELKKIDTPRHIDLQNVNALSNNTVTRSNLYTWFTQTSGVSDKFDNFIRFESFNNEPVDPEKIYWGDGYAGGANDKPLIRTTANAIMGYINVLHHILDEHEGAFPDPNPPTNQDENSPKYDYEEALKYHEWVVGGIRWLLDQGHPTADFILAPHESADLSNSSGKFYAWEDLNSTDKSRAAFYPTGFAGMALGEAYLYFHRIKDLPIGTTSGEQDIKVACLNASDDIRKFFKALHEDGDNLDLNCGNANFNLFAVWALSLNAKINHVNNPTDPSVAEALELCEYLVRKSMTGQLETGYMQDDHNQHIGYHGIITQGLVLYKKVLDEVTNVDWTSNYSDVVDHSIHRSLNHIILSMEANSEAGNFLSHPVRSFDSLGQYDYSYSNHASSAVLHAFDLYGTDKANMEHLADYAVQFTTDNTVSYNSLQGHFFYAFTCAMRYYE</sequence>
<dbReference type="HOGENOM" id="CLU_275055_0_0_0"/>
<dbReference type="KEGG" id="caa:Caka_1350"/>
<dbReference type="Gene3D" id="2.60.120.260">
    <property type="entry name" value="Galactose-binding domain-like"/>
    <property type="match status" value="3"/>
</dbReference>
<proteinExistence type="predicted"/>
<accession>D5EIX1</accession>
<keyword evidence="2" id="KW-1185">Reference proteome</keyword>
<dbReference type="STRING" id="583355.Caka_1350"/>
<gene>
    <name evidence="1" type="ordered locus">Caka_1350</name>
</gene>
<evidence type="ECO:0000313" key="2">
    <source>
        <dbReference type="Proteomes" id="UP000000925"/>
    </source>
</evidence>
<protein>
    <submittedName>
        <fullName evidence="1">Uncharacterized protein</fullName>
    </submittedName>
</protein>